<dbReference type="InterPro" id="IPR006119">
    <property type="entry name" value="Resolv_N"/>
</dbReference>
<evidence type="ECO:0000313" key="3">
    <source>
        <dbReference type="Proteomes" id="UP001055247"/>
    </source>
</evidence>
<keyword evidence="3" id="KW-1185">Reference proteome</keyword>
<evidence type="ECO:0000259" key="1">
    <source>
        <dbReference type="SMART" id="SM00857"/>
    </source>
</evidence>
<protein>
    <recommendedName>
        <fullName evidence="1">Resolvase/invertase-type recombinase catalytic domain-containing protein</fullName>
    </recommendedName>
</protein>
<feature type="domain" description="Resolvase/invertase-type recombinase catalytic" evidence="1">
    <location>
        <begin position="6"/>
        <end position="143"/>
    </location>
</feature>
<dbReference type="SMART" id="SM00857">
    <property type="entry name" value="Resolvase"/>
    <property type="match status" value="1"/>
</dbReference>
<dbReference type="GO" id="GO:0003677">
    <property type="term" value="F:DNA binding"/>
    <property type="evidence" value="ECO:0007669"/>
    <property type="project" value="InterPro"/>
</dbReference>
<dbReference type="Proteomes" id="UP001055247">
    <property type="component" value="Unassembled WGS sequence"/>
</dbReference>
<proteinExistence type="predicted"/>
<dbReference type="RefSeq" id="WP_066922077.1">
    <property type="nucleotide sequence ID" value="NZ_BPQO01000026.1"/>
</dbReference>
<dbReference type="GO" id="GO:0000150">
    <property type="term" value="F:DNA strand exchange activity"/>
    <property type="evidence" value="ECO:0007669"/>
    <property type="project" value="InterPro"/>
</dbReference>
<evidence type="ECO:0000313" key="2">
    <source>
        <dbReference type="EMBL" id="GJD91379.1"/>
    </source>
</evidence>
<reference evidence="2" key="1">
    <citation type="journal article" date="2016" name="Front. Microbiol.">
        <title>Genome Sequence of the Piezophilic, Mesophilic Sulfate-Reducing Bacterium Desulfovibrio indicus J2T.</title>
        <authorList>
            <person name="Cao J."/>
            <person name="Maignien L."/>
            <person name="Shao Z."/>
            <person name="Alain K."/>
            <person name="Jebbar M."/>
        </authorList>
    </citation>
    <scope>NUCLEOTIDE SEQUENCE</scope>
    <source>
        <strain evidence="2">DSM 16372</strain>
    </source>
</reference>
<name>A0AAV4ZTZ5_9HYPH</name>
<organism evidence="2 3">
    <name type="scientific">Methylobacterium hispanicum</name>
    <dbReference type="NCBI Taxonomy" id="270350"/>
    <lineage>
        <taxon>Bacteria</taxon>
        <taxon>Pseudomonadati</taxon>
        <taxon>Pseudomonadota</taxon>
        <taxon>Alphaproteobacteria</taxon>
        <taxon>Hyphomicrobiales</taxon>
        <taxon>Methylobacteriaceae</taxon>
        <taxon>Methylobacterium</taxon>
    </lineage>
</organism>
<dbReference type="EMBL" id="BPQO01000026">
    <property type="protein sequence ID" value="GJD91379.1"/>
    <property type="molecule type" value="Genomic_DNA"/>
</dbReference>
<comment type="caution">
    <text evidence="2">The sequence shown here is derived from an EMBL/GenBank/DDBJ whole genome shotgun (WGS) entry which is preliminary data.</text>
</comment>
<gene>
    <name evidence="2" type="ORF">BHAOGJBA_4927</name>
</gene>
<dbReference type="InterPro" id="IPR036162">
    <property type="entry name" value="Resolvase-like_N_sf"/>
</dbReference>
<dbReference type="SUPFAM" id="SSF53041">
    <property type="entry name" value="Resolvase-like"/>
    <property type="match status" value="1"/>
</dbReference>
<sequence>MLQLNFVSYLSVEASEQTSPRAALAAQRAAVAAHLSECGGHLIAEMREIRRGDAPGPSAVLDDALALCRQHGAVLLVAGLVRLARDQAFLTTLRRDLARLGVRLAVTSMPEANEGTIGILAALAAHAAPVADKDRAARRRDFLVRLGERQRRAGEKPGDRRVLPAPICKPRTMERALSVAPVLAEIRAAGAATFEQVAHALNELGVPSARGDRWYPAQVRRVEKRIASVA</sequence>
<dbReference type="Pfam" id="PF00239">
    <property type="entry name" value="Resolvase"/>
    <property type="match status" value="1"/>
</dbReference>
<accession>A0AAV4ZTZ5</accession>
<reference evidence="2" key="2">
    <citation type="submission" date="2021-08" db="EMBL/GenBank/DDBJ databases">
        <authorList>
            <person name="Tani A."/>
            <person name="Ola A."/>
            <person name="Ogura Y."/>
            <person name="Katsura K."/>
            <person name="Hayashi T."/>
        </authorList>
    </citation>
    <scope>NUCLEOTIDE SEQUENCE</scope>
    <source>
        <strain evidence="2">DSM 16372</strain>
    </source>
</reference>
<dbReference type="AlphaFoldDB" id="A0AAV4ZTZ5"/>